<dbReference type="InterPro" id="IPR001173">
    <property type="entry name" value="Glyco_trans_2-like"/>
</dbReference>
<dbReference type="Gene3D" id="3.90.550.10">
    <property type="entry name" value="Spore Coat Polysaccharide Biosynthesis Protein SpsA, Chain A"/>
    <property type="match status" value="2"/>
</dbReference>
<dbReference type="EMBL" id="JABXBU010000003">
    <property type="protein sequence ID" value="KAF8793270.1"/>
    <property type="molecule type" value="Genomic_DNA"/>
</dbReference>
<keyword evidence="1" id="KW-1015">Disulfide bond</keyword>
<dbReference type="GO" id="GO:0005794">
    <property type="term" value="C:Golgi apparatus"/>
    <property type="evidence" value="ECO:0007669"/>
    <property type="project" value="TreeGrafter"/>
</dbReference>
<evidence type="ECO:0000259" key="2">
    <source>
        <dbReference type="Pfam" id="PF00535"/>
    </source>
</evidence>
<reference evidence="3" key="1">
    <citation type="journal article" date="2020" name="bioRxiv">
        <title>Chromosome-level reference genome of the European wasp spider Argiope bruennichi: a resource for studies on range expansion and evolutionary adaptation.</title>
        <authorList>
            <person name="Sheffer M.M."/>
            <person name="Hoppe A."/>
            <person name="Krehenwinkel H."/>
            <person name="Uhl G."/>
            <person name="Kuss A.W."/>
            <person name="Jensen L."/>
            <person name="Jensen C."/>
            <person name="Gillespie R.G."/>
            <person name="Hoff K.J."/>
            <person name="Prost S."/>
        </authorList>
    </citation>
    <scope>NUCLEOTIDE SEQUENCE</scope>
</reference>
<dbReference type="InterPro" id="IPR029044">
    <property type="entry name" value="Nucleotide-diphossugar_trans"/>
</dbReference>
<dbReference type="PANTHER" id="PTHR11675">
    <property type="entry name" value="N-ACETYLGALACTOSAMINYLTRANSFERASE"/>
    <property type="match status" value="1"/>
</dbReference>
<dbReference type="GO" id="GO:0006493">
    <property type="term" value="P:protein O-linked glycosylation"/>
    <property type="evidence" value="ECO:0007669"/>
    <property type="project" value="TreeGrafter"/>
</dbReference>
<accession>A0A8T0FUP1</accession>
<reference evidence="3" key="2">
    <citation type="submission" date="2020-06" db="EMBL/GenBank/DDBJ databases">
        <authorList>
            <person name="Sheffer M."/>
        </authorList>
    </citation>
    <scope>NUCLEOTIDE SEQUENCE</scope>
</reference>
<name>A0A8T0FUP1_ARGBR</name>
<gene>
    <name evidence="3" type="ORF">HNY73_004772</name>
</gene>
<evidence type="ECO:0000313" key="4">
    <source>
        <dbReference type="Proteomes" id="UP000807504"/>
    </source>
</evidence>
<dbReference type="PANTHER" id="PTHR11675:SF118">
    <property type="entry name" value="POLYPEPTIDE N-ACETYLGALACTOSAMINYLTRANSFERASE 3"/>
    <property type="match status" value="1"/>
</dbReference>
<proteinExistence type="predicted"/>
<evidence type="ECO:0000256" key="1">
    <source>
        <dbReference type="ARBA" id="ARBA00023157"/>
    </source>
</evidence>
<organism evidence="3 4">
    <name type="scientific">Argiope bruennichi</name>
    <name type="common">Wasp spider</name>
    <name type="synonym">Aranea bruennichi</name>
    <dbReference type="NCBI Taxonomy" id="94029"/>
    <lineage>
        <taxon>Eukaryota</taxon>
        <taxon>Metazoa</taxon>
        <taxon>Ecdysozoa</taxon>
        <taxon>Arthropoda</taxon>
        <taxon>Chelicerata</taxon>
        <taxon>Arachnida</taxon>
        <taxon>Araneae</taxon>
        <taxon>Araneomorphae</taxon>
        <taxon>Entelegynae</taxon>
        <taxon>Araneoidea</taxon>
        <taxon>Araneidae</taxon>
        <taxon>Argiope</taxon>
    </lineage>
</organism>
<comment type="caution">
    <text evidence="3">The sequence shown here is derived from an EMBL/GenBank/DDBJ whole genome shotgun (WGS) entry which is preliminary data.</text>
</comment>
<dbReference type="SUPFAM" id="SSF53448">
    <property type="entry name" value="Nucleotide-diphospho-sugar transferases"/>
    <property type="match status" value="1"/>
</dbReference>
<dbReference type="AlphaFoldDB" id="A0A8T0FUP1"/>
<dbReference type="GO" id="GO:0004653">
    <property type="term" value="F:polypeptide N-acetylgalactosaminyltransferase activity"/>
    <property type="evidence" value="ECO:0007669"/>
    <property type="project" value="TreeGrafter"/>
</dbReference>
<feature type="domain" description="Glycosyltransferase 2-like" evidence="2">
    <location>
        <begin position="10"/>
        <end position="98"/>
    </location>
</feature>
<sequence>MMQSTRRFLKKPLDEYVSHLPVSVQIIRSSVRVGLIRARLLGANIAKGEVLTFLDAHCECSVGWLEPLLSRIAEQRTRIVCPVIDIIHDETFQTPVMAGGLFSIDKSYFEEIGRMMKKDIWGGDNIEMSFREVNTYY</sequence>
<evidence type="ECO:0000313" key="3">
    <source>
        <dbReference type="EMBL" id="KAF8793270.1"/>
    </source>
</evidence>
<dbReference type="Pfam" id="PF00535">
    <property type="entry name" value="Glycos_transf_2"/>
    <property type="match status" value="1"/>
</dbReference>
<keyword evidence="4" id="KW-1185">Reference proteome</keyword>
<dbReference type="Proteomes" id="UP000807504">
    <property type="component" value="Unassembled WGS sequence"/>
</dbReference>
<protein>
    <submittedName>
        <fullName evidence="3">Polypeptide N-acetylgalactosaminyltransferase like protein</fullName>
    </submittedName>
</protein>